<dbReference type="EMBL" id="CP134501">
    <property type="protein sequence ID" value="WNF33426.1"/>
    <property type="molecule type" value="Genomic_DNA"/>
</dbReference>
<accession>A0ABY9WEB3</accession>
<evidence type="ECO:0000313" key="1">
    <source>
        <dbReference type="EMBL" id="WNF33426.1"/>
    </source>
</evidence>
<dbReference type="RefSeq" id="WP_242009271.1">
    <property type="nucleotide sequence ID" value="NZ_CP134501.1"/>
</dbReference>
<protein>
    <submittedName>
        <fullName evidence="1">Uncharacterized protein</fullName>
    </submittedName>
</protein>
<dbReference type="GeneID" id="301124624"/>
<name>A0ABY9WEB3_9BACI</name>
<gene>
    <name evidence="1" type="ORF">RI196_01565</name>
</gene>
<organism evidence="1 2">
    <name type="scientific">Aeribacillus composti</name>
    <dbReference type="NCBI Taxonomy" id="1868734"/>
    <lineage>
        <taxon>Bacteria</taxon>
        <taxon>Bacillati</taxon>
        <taxon>Bacillota</taxon>
        <taxon>Bacilli</taxon>
        <taxon>Bacillales</taxon>
        <taxon>Bacillaceae</taxon>
        <taxon>Aeribacillus</taxon>
    </lineage>
</organism>
<sequence length="110" mass="13397">MANSYVNILDYKAEKQKSLRENEYLNLPDLQFFLWCQKNYRINKGVFNTIDNWFYTNGVVSIIHRRIYILAFLEFVKREDVDFKKRKYIRFGNGGLSKKLHQFMNEIMEQ</sequence>
<evidence type="ECO:0000313" key="2">
    <source>
        <dbReference type="Proteomes" id="UP001303701"/>
    </source>
</evidence>
<keyword evidence="2" id="KW-1185">Reference proteome</keyword>
<reference evidence="1 2" key="1">
    <citation type="submission" date="2023-09" db="EMBL/GenBank/DDBJ databases">
        <title>Different Types of Thermotolerant Ring-Cleaving Dioxygenases derived from Aeribacillus composti HB-1 applied for multiple aromatic hydrocarbons removal.</title>
        <authorList>
            <person name="Cao L."/>
            <person name="Li M."/>
            <person name="Ma T."/>
        </authorList>
    </citation>
    <scope>NUCLEOTIDE SEQUENCE [LARGE SCALE GENOMIC DNA]</scope>
    <source>
        <strain evidence="1 2">HB-1</strain>
    </source>
</reference>
<proteinExistence type="predicted"/>
<dbReference type="Proteomes" id="UP001303701">
    <property type="component" value="Chromosome"/>
</dbReference>